<dbReference type="RefSeq" id="WP_089356419.1">
    <property type="nucleotide sequence ID" value="NZ_FZPD01000003.1"/>
</dbReference>
<evidence type="ECO:0000313" key="2">
    <source>
        <dbReference type="Proteomes" id="UP000198393"/>
    </source>
</evidence>
<organism evidence="1 2">
    <name type="scientific">Ekhidna lutea</name>
    <dbReference type="NCBI Taxonomy" id="447679"/>
    <lineage>
        <taxon>Bacteria</taxon>
        <taxon>Pseudomonadati</taxon>
        <taxon>Bacteroidota</taxon>
        <taxon>Cytophagia</taxon>
        <taxon>Cytophagales</taxon>
        <taxon>Reichenbachiellaceae</taxon>
        <taxon>Ekhidna</taxon>
    </lineage>
</organism>
<accession>A0A239IIC2</accession>
<sequence length="484" mass="55594">MKTKLLYALLLISCITTFSQKKIILNDKTVEISASKIHASLFEKKEDGYLKFYNNFLLGSLPNSEYFNKILGEGDMKNRAIVFIHRKFKKGSFTRPLVFEDIASLSDDIYNDIKKKYEIFYSVEDIQVMLNLINEEISILNKLKKTENIKDLESIKRKLINQLDPVKKGSFIDTLVATSLTDVRAILMNDYEKLETSFVSDNIETFVIVKRGNKWSDDIVGINNILYVIIDGKGDLGKGKFKIDNKKSSFSQELDDVGDLALKLFKMGRKDQTFLLDEKVNVRLVELAHNKINPPSEINYIYKLADSDNNDTIKIDIKEKIRANLKLGITSAQVERSLFKIDNKQLIISPDSVQTEEIKQHLALNFVFRPFYHTDEYKPKFFKYDYENNVLKRLGIIGGFNFSLTPFDNLYLGVSYDLSEYFTFVTGYTWNNILDSDTIDIGDISSVKDALSLARKDYGDRQLFFGLSFSPSTITKILGIKEDD</sequence>
<dbReference type="AlphaFoldDB" id="A0A239IIC2"/>
<reference evidence="1 2" key="1">
    <citation type="submission" date="2017-06" db="EMBL/GenBank/DDBJ databases">
        <authorList>
            <person name="Kim H.J."/>
            <person name="Triplett B.A."/>
        </authorList>
    </citation>
    <scope>NUCLEOTIDE SEQUENCE [LARGE SCALE GENOMIC DNA]</scope>
    <source>
        <strain evidence="1 2">DSM 19307</strain>
    </source>
</reference>
<proteinExistence type="predicted"/>
<protein>
    <submittedName>
        <fullName evidence="1">Uncharacterized protein</fullName>
    </submittedName>
</protein>
<gene>
    <name evidence="1" type="ORF">SAMN05421640_1673</name>
</gene>
<dbReference type="EMBL" id="FZPD01000003">
    <property type="protein sequence ID" value="SNS93152.1"/>
    <property type="molecule type" value="Genomic_DNA"/>
</dbReference>
<keyword evidence="2" id="KW-1185">Reference proteome</keyword>
<dbReference type="Proteomes" id="UP000198393">
    <property type="component" value="Unassembled WGS sequence"/>
</dbReference>
<dbReference type="OrthoDB" id="1493151at2"/>
<name>A0A239IIC2_EKHLU</name>
<evidence type="ECO:0000313" key="1">
    <source>
        <dbReference type="EMBL" id="SNS93152.1"/>
    </source>
</evidence>